<organism evidence="1">
    <name type="scientific">Arundo donax</name>
    <name type="common">Giant reed</name>
    <name type="synonym">Donax arundinaceus</name>
    <dbReference type="NCBI Taxonomy" id="35708"/>
    <lineage>
        <taxon>Eukaryota</taxon>
        <taxon>Viridiplantae</taxon>
        <taxon>Streptophyta</taxon>
        <taxon>Embryophyta</taxon>
        <taxon>Tracheophyta</taxon>
        <taxon>Spermatophyta</taxon>
        <taxon>Magnoliopsida</taxon>
        <taxon>Liliopsida</taxon>
        <taxon>Poales</taxon>
        <taxon>Poaceae</taxon>
        <taxon>PACMAD clade</taxon>
        <taxon>Arundinoideae</taxon>
        <taxon>Arundineae</taxon>
        <taxon>Arundo</taxon>
    </lineage>
</organism>
<accession>A0A0A9GMI9</accession>
<dbReference type="EMBL" id="GBRH01171541">
    <property type="protein sequence ID" value="JAE26355.1"/>
    <property type="molecule type" value="Transcribed_RNA"/>
</dbReference>
<dbReference type="AlphaFoldDB" id="A0A0A9GMI9"/>
<reference evidence="1" key="2">
    <citation type="journal article" date="2015" name="Data Brief">
        <title>Shoot transcriptome of the giant reed, Arundo donax.</title>
        <authorList>
            <person name="Barrero R.A."/>
            <person name="Guerrero F.D."/>
            <person name="Moolhuijzen P."/>
            <person name="Goolsby J.A."/>
            <person name="Tidwell J."/>
            <person name="Bellgard S.E."/>
            <person name="Bellgard M.I."/>
        </authorList>
    </citation>
    <scope>NUCLEOTIDE SEQUENCE</scope>
    <source>
        <tissue evidence="1">Shoot tissue taken approximately 20 cm above the soil surface</tissue>
    </source>
</reference>
<proteinExistence type="predicted"/>
<evidence type="ECO:0000313" key="1">
    <source>
        <dbReference type="EMBL" id="JAE26355.1"/>
    </source>
</evidence>
<reference evidence="1" key="1">
    <citation type="submission" date="2014-09" db="EMBL/GenBank/DDBJ databases">
        <authorList>
            <person name="Magalhaes I.L.F."/>
            <person name="Oliveira U."/>
            <person name="Santos F.R."/>
            <person name="Vidigal T.H.D.A."/>
            <person name="Brescovit A.D."/>
            <person name="Santos A.J."/>
        </authorList>
    </citation>
    <scope>NUCLEOTIDE SEQUENCE</scope>
    <source>
        <tissue evidence="1">Shoot tissue taken approximately 20 cm above the soil surface</tissue>
    </source>
</reference>
<protein>
    <submittedName>
        <fullName evidence="1">Uncharacterized protein</fullName>
    </submittedName>
</protein>
<sequence>MNNWWLTVIMKIIQSIHDIDSNIEPLCSAEGITHSGHARFWMKPII</sequence>
<name>A0A0A9GMI9_ARUDO</name>